<evidence type="ECO:0000313" key="2">
    <source>
        <dbReference type="WBParaSite" id="ALUE_0000771101-mRNA-1"/>
    </source>
</evidence>
<dbReference type="Proteomes" id="UP000036681">
    <property type="component" value="Unplaced"/>
</dbReference>
<protein>
    <submittedName>
        <fullName evidence="2">Ovule protein</fullName>
    </submittedName>
</protein>
<name>A0A0M3HWX0_ASCLU</name>
<organism evidence="1 2">
    <name type="scientific">Ascaris lumbricoides</name>
    <name type="common">Giant roundworm</name>
    <dbReference type="NCBI Taxonomy" id="6252"/>
    <lineage>
        <taxon>Eukaryota</taxon>
        <taxon>Metazoa</taxon>
        <taxon>Ecdysozoa</taxon>
        <taxon>Nematoda</taxon>
        <taxon>Chromadorea</taxon>
        <taxon>Rhabditida</taxon>
        <taxon>Spirurina</taxon>
        <taxon>Ascaridomorpha</taxon>
        <taxon>Ascaridoidea</taxon>
        <taxon>Ascarididae</taxon>
        <taxon>Ascaris</taxon>
    </lineage>
</organism>
<reference evidence="2" key="1">
    <citation type="submission" date="2017-02" db="UniProtKB">
        <authorList>
            <consortium name="WormBaseParasite"/>
        </authorList>
    </citation>
    <scope>IDENTIFICATION</scope>
</reference>
<evidence type="ECO:0000313" key="1">
    <source>
        <dbReference type="Proteomes" id="UP000036681"/>
    </source>
</evidence>
<keyword evidence="1" id="KW-1185">Reference proteome</keyword>
<proteinExistence type="predicted"/>
<dbReference type="WBParaSite" id="ALUE_0000771101-mRNA-1">
    <property type="protein sequence ID" value="ALUE_0000771101-mRNA-1"/>
    <property type="gene ID" value="ALUE_0000771101"/>
</dbReference>
<accession>A0A0M3HWX0</accession>
<dbReference type="AlphaFoldDB" id="A0A0M3HWX0"/>
<sequence length="149" mass="16408">MDNATWLIFKAKSDLCEKCISSQGFSHLYLFEPDCFVSVLSQQTQPPLQNAKKSISISQHLFLNGFYLNGFSSPLAPQAMCSHSEGKIQPVPTRSILKLSRSVQGGRCIPTPPLSESIWNTAIHCSISYIAAPIVTNAHAFVHSIRFLA</sequence>